<reference evidence="1" key="1">
    <citation type="submission" date="2022-12" db="EMBL/GenBank/DDBJ databases">
        <title>Genome Sequence of Lasiodiplodia mahajangana.</title>
        <authorList>
            <person name="Buettner E."/>
        </authorList>
    </citation>
    <scope>NUCLEOTIDE SEQUENCE</scope>
    <source>
        <strain evidence="1">VT137</strain>
    </source>
</reference>
<sequence>MLEYEKKHRNTYYSQFFLVAGSVAKLSTSCHEILEALELTADASPDDNSTIEIFFQSLSGMSNWLLLIDNVGQEEVDTIRRLLPVRSPGHVVASSQLRSVIESLTDNSMELGELNPDEATTLFMASGYEPLQSNYELAAEVVNEVGRLPHAIEQVASYIKLNNLDMETFLDKYRQMPSKVLEWNDGHIHHRSSVAKHFNMIFQTLEESCPNALVVLRFYSMLEPESIPLFDTWTRVDEGPGFSGENEAQSPKGLGDMIDEPLTHLEDIFRDGPVRQAAIDKLWDLSLLRRVDNNRRVLWMHNLTKLAVRASISAANTEILIKCGLSVMYHMFPVEDTTAIDRAWVDICLPQCRALIGQAKARSVPISQYVALLALNGQANVSHGAVVIGLSQLEEAQPIYIKHLGLENGRTITLIQKLARANRFTGNLKKAEDFFRQALSLRESVSGPEAPETLEVMGDLASVIERAGRLKEAELMFKSLYKRYEAKDHDHPNTIAAAHNLGYCYHNQGRLIDAERMYKVALHPSETQLDSEDVGTLKTLSNLAATLDHQGRLDEAQSLYERAFPAFIKIFGPHHFLTVRLRGNIAGLRRQQGAFKQAEEMIKHCQDVVSRLYGRENFESITVLYELGEVFHAKGNIWAADNAYGEAIGLCVGDLANHPVSFRFLDASGIAKREMGYLEEAKQMSEKAYHRFHEMLGWDDPYTLVAANDLGELLHAEGKYEEARDMYEKCLVSLGKLVGKQHPHYLMVTNNLGRVQWALGTGQALNYFDEAYKGLDRLLGPNHFCTLTVGLNQARTRVAYGEFEPARETVRTIQAKLQDSIGDVHPLTMACELILGLIAASQAGLESAREHFTSAIEMAQKAGYMHSSDYSLGICFLVLVLRELGVKEDAVRQYSNRLDPSSPATLALSPWHIPGYGTVLGSVEEREMNTSYFIMRAMIPTAISSEDVNSSKAGC</sequence>
<keyword evidence="2" id="KW-1185">Reference proteome</keyword>
<evidence type="ECO:0000313" key="1">
    <source>
        <dbReference type="EMBL" id="KAJ8130087.1"/>
    </source>
</evidence>
<comment type="caution">
    <text evidence="1">The sequence shown here is derived from an EMBL/GenBank/DDBJ whole genome shotgun (WGS) entry which is preliminary data.</text>
</comment>
<accession>A0ACC2JRF1</accession>
<organism evidence="1 2">
    <name type="scientific">Lasiodiplodia mahajangana</name>
    <dbReference type="NCBI Taxonomy" id="1108764"/>
    <lineage>
        <taxon>Eukaryota</taxon>
        <taxon>Fungi</taxon>
        <taxon>Dikarya</taxon>
        <taxon>Ascomycota</taxon>
        <taxon>Pezizomycotina</taxon>
        <taxon>Dothideomycetes</taxon>
        <taxon>Dothideomycetes incertae sedis</taxon>
        <taxon>Botryosphaeriales</taxon>
        <taxon>Botryosphaeriaceae</taxon>
        <taxon>Lasiodiplodia</taxon>
    </lineage>
</organism>
<protein>
    <submittedName>
        <fullName evidence="1">Uncharacterized protein</fullName>
    </submittedName>
</protein>
<proteinExistence type="predicted"/>
<gene>
    <name evidence="1" type="ORF">O1611_g3542</name>
</gene>
<dbReference type="EMBL" id="JAPUUL010000583">
    <property type="protein sequence ID" value="KAJ8130087.1"/>
    <property type="molecule type" value="Genomic_DNA"/>
</dbReference>
<evidence type="ECO:0000313" key="2">
    <source>
        <dbReference type="Proteomes" id="UP001153332"/>
    </source>
</evidence>
<dbReference type="Proteomes" id="UP001153332">
    <property type="component" value="Unassembled WGS sequence"/>
</dbReference>
<name>A0ACC2JRF1_9PEZI</name>